<dbReference type="EMBL" id="VUJX02000002">
    <property type="protein sequence ID" value="KAL0941817.1"/>
    <property type="molecule type" value="Genomic_DNA"/>
</dbReference>
<reference evidence="1 2" key="1">
    <citation type="journal article" date="2020" name="Phytopathology">
        <title>Genome Sequence Resources of Colletotrichum truncatum, C. plurivorum, C. musicola, and C. sojae: Four Species Pathogenic to Soybean (Glycine max).</title>
        <authorList>
            <person name="Rogerio F."/>
            <person name="Boufleur T.R."/>
            <person name="Ciampi-Guillardi M."/>
            <person name="Sukno S.A."/>
            <person name="Thon M.R."/>
            <person name="Massola Junior N.S."/>
            <person name="Baroncelli R."/>
        </authorList>
    </citation>
    <scope>NUCLEOTIDE SEQUENCE [LARGE SCALE GENOMIC DNA]</scope>
    <source>
        <strain evidence="1 2">CMES1059</strain>
    </source>
</reference>
<sequence length="412" mass="47370">MPILDRRRPTQRRPERRVVDEDDDIELPPYEPLACPLTNEAKRAIAELSNSRDVHRYQNHIKSSITNLSQSVADINDVTRERHEMIKRLAAKRAESESQEKSQREDEVEEHTAALDAEVPRLTKEAEAAVRDLIDRQVQLDDDKAALAETVDYYQQLPAAPSSRSRRRTRHRAEDVDGEDGGAEEGEELAAPALPDQSVIDTLRQHRDEKVREYEKMNAYQRYAVNNDYAGFKKLWHDAVHGDTGAPLPNAKRWFDDAGNPVMPRTVSGDSQDVKNEGEGAEDDEDEDVVIAGEVRDYRCPLSMQEYKEPYSNRMCSHTYEKEWIVDMLRKQPNKRSQCVVPGCSKEFGLEDFYHDDVILRKMKRAQQLQRLAEEGGSSSVDEDGDDDNPQEVRRRKLARSQKRKVEEIDDE</sequence>
<name>A0ACC3ZCG2_COLTU</name>
<evidence type="ECO:0000313" key="1">
    <source>
        <dbReference type="EMBL" id="KAL0941817.1"/>
    </source>
</evidence>
<evidence type="ECO:0000313" key="2">
    <source>
        <dbReference type="Proteomes" id="UP000805649"/>
    </source>
</evidence>
<accession>A0ACC3ZCG2</accession>
<dbReference type="Proteomes" id="UP000805649">
    <property type="component" value="Unassembled WGS sequence"/>
</dbReference>
<keyword evidence="2" id="KW-1185">Reference proteome</keyword>
<protein>
    <submittedName>
        <fullName evidence="1">Chromosomal organization and DNA repair protein</fullName>
    </submittedName>
</protein>
<comment type="caution">
    <text evidence="1">The sequence shown here is derived from an EMBL/GenBank/DDBJ whole genome shotgun (WGS) entry which is preliminary data.</text>
</comment>
<proteinExistence type="predicted"/>
<organism evidence="1 2">
    <name type="scientific">Colletotrichum truncatum</name>
    <name type="common">Anthracnose fungus</name>
    <name type="synonym">Colletotrichum capsici</name>
    <dbReference type="NCBI Taxonomy" id="5467"/>
    <lineage>
        <taxon>Eukaryota</taxon>
        <taxon>Fungi</taxon>
        <taxon>Dikarya</taxon>
        <taxon>Ascomycota</taxon>
        <taxon>Pezizomycotina</taxon>
        <taxon>Sordariomycetes</taxon>
        <taxon>Hypocreomycetidae</taxon>
        <taxon>Glomerellales</taxon>
        <taxon>Glomerellaceae</taxon>
        <taxon>Colletotrichum</taxon>
        <taxon>Colletotrichum truncatum species complex</taxon>
    </lineage>
</organism>
<gene>
    <name evidence="1" type="ORF">CTRU02_204580</name>
</gene>